<dbReference type="InterPro" id="IPR003598">
    <property type="entry name" value="Ig_sub2"/>
</dbReference>
<dbReference type="InterPro" id="IPR007110">
    <property type="entry name" value="Ig-like_dom"/>
</dbReference>
<dbReference type="PROSITE" id="PS00109">
    <property type="entry name" value="PROTEIN_KINASE_TYR"/>
    <property type="match status" value="1"/>
</dbReference>
<dbReference type="InterPro" id="IPR001245">
    <property type="entry name" value="Ser-Thr/Tyr_kinase_cat_dom"/>
</dbReference>
<dbReference type="GO" id="GO:0007169">
    <property type="term" value="P:cell surface receptor protein tyrosine kinase signaling pathway"/>
    <property type="evidence" value="ECO:0007669"/>
    <property type="project" value="TreeGrafter"/>
</dbReference>
<feature type="compositionally biased region" description="Basic and acidic residues" evidence="18">
    <location>
        <begin position="634"/>
        <end position="654"/>
    </location>
</feature>
<feature type="domain" description="Ig-like" evidence="21">
    <location>
        <begin position="405"/>
        <end position="484"/>
    </location>
</feature>
<dbReference type="Proteomes" id="UP000095300">
    <property type="component" value="Unassembled WGS sequence"/>
</dbReference>
<evidence type="ECO:0000256" key="5">
    <source>
        <dbReference type="ARBA" id="ARBA00022989"/>
    </source>
</evidence>
<evidence type="ECO:0000256" key="17">
    <source>
        <dbReference type="PIRSR" id="PIRSR000615-3"/>
    </source>
</evidence>
<evidence type="ECO:0000256" key="9">
    <source>
        <dbReference type="ARBA" id="ARBA00023180"/>
    </source>
</evidence>
<comment type="function">
    <text evidence="11">Acts as a calcium-dependent, homophilic cell adhesion molecule that regulates neural recognition during the development of the nervous system. Component of the repulsive Plexin signaling response to regulate motor axon guidance at the embryonic stage. Also component of a receptor complex that is required in the adult visual system to innervate the lamina layer; specific targeting of R1-R6 axons.</text>
</comment>
<dbReference type="FunFam" id="2.60.40.10:FF:001805">
    <property type="entry name" value="Tyrosine-protein kinase-like otk"/>
    <property type="match status" value="1"/>
</dbReference>
<feature type="compositionally biased region" description="Basic and acidic residues" evidence="18">
    <location>
        <begin position="738"/>
        <end position="748"/>
    </location>
</feature>
<feature type="binding site" evidence="16">
    <location>
        <position position="921"/>
    </location>
    <ligand>
        <name>ATP</name>
        <dbReference type="ChEBI" id="CHEBI:30616"/>
    </ligand>
</feature>
<keyword evidence="17" id="KW-0460">Magnesium</keyword>
<evidence type="ECO:0000313" key="22">
    <source>
        <dbReference type="EnsemblMetazoa" id="SCAU001254-PA"/>
    </source>
</evidence>
<dbReference type="STRING" id="35570.A0A1I8NQX7"/>
<keyword evidence="23" id="KW-1185">Reference proteome</keyword>
<dbReference type="Pfam" id="PF13927">
    <property type="entry name" value="Ig_3"/>
    <property type="match status" value="3"/>
</dbReference>
<dbReference type="Gene3D" id="1.10.510.10">
    <property type="entry name" value="Transferase(Phosphotransferase) domain 1"/>
    <property type="match status" value="1"/>
</dbReference>
<evidence type="ECO:0000256" key="4">
    <source>
        <dbReference type="ARBA" id="ARBA00022902"/>
    </source>
</evidence>
<dbReference type="CDD" id="cd00096">
    <property type="entry name" value="Ig"/>
    <property type="match status" value="1"/>
</dbReference>
<dbReference type="PIRSF" id="PIRSF000615">
    <property type="entry name" value="TyrPK_CSF1-R"/>
    <property type="match status" value="1"/>
</dbReference>
<feature type="active site" description="Proton acceptor" evidence="15">
    <location>
        <position position="917"/>
    </location>
</feature>
<keyword evidence="17" id="KW-0479">Metal-binding</keyword>
<dbReference type="InterPro" id="IPR013098">
    <property type="entry name" value="Ig_I-set"/>
</dbReference>
<name>A0A1I8NQX7_STOCA</name>
<evidence type="ECO:0000256" key="6">
    <source>
        <dbReference type="ARBA" id="ARBA00023136"/>
    </source>
</evidence>
<dbReference type="InterPro" id="IPR050122">
    <property type="entry name" value="RTK"/>
</dbReference>
<evidence type="ECO:0000259" key="20">
    <source>
        <dbReference type="PROSITE" id="PS50011"/>
    </source>
</evidence>
<comment type="subcellular location">
    <subcellularLocation>
        <location evidence="1">Cell membrane</location>
        <topology evidence="1">Single-pass membrane protein</topology>
    </subcellularLocation>
</comment>
<feature type="compositionally biased region" description="Polar residues" evidence="18">
    <location>
        <begin position="687"/>
        <end position="702"/>
    </location>
</feature>
<dbReference type="GO" id="GO:0046872">
    <property type="term" value="F:metal ion binding"/>
    <property type="evidence" value="ECO:0007669"/>
    <property type="project" value="UniProtKB-KW"/>
</dbReference>
<dbReference type="GO" id="GO:0030154">
    <property type="term" value="P:cell differentiation"/>
    <property type="evidence" value="ECO:0007669"/>
    <property type="project" value="UniProtKB-ARBA"/>
</dbReference>
<dbReference type="FunFam" id="1.10.510.10:FF:000954">
    <property type="entry name" value="Tyrosine-protein kinase-like otk"/>
    <property type="match status" value="1"/>
</dbReference>
<dbReference type="SUPFAM" id="SSF56112">
    <property type="entry name" value="Protein kinase-like (PK-like)"/>
    <property type="match status" value="1"/>
</dbReference>
<dbReference type="FunFam" id="2.60.40.10:FF:002127">
    <property type="entry name" value="tyrosine-protein kinase-like otk"/>
    <property type="match status" value="1"/>
</dbReference>
<dbReference type="InterPro" id="IPR008266">
    <property type="entry name" value="Tyr_kinase_AS"/>
</dbReference>
<dbReference type="Pfam" id="PF07679">
    <property type="entry name" value="I-set"/>
    <property type="match status" value="1"/>
</dbReference>
<dbReference type="GO" id="GO:0051897">
    <property type="term" value="P:positive regulation of phosphatidylinositol 3-kinase/protein kinase B signal transduction"/>
    <property type="evidence" value="ECO:0007669"/>
    <property type="project" value="TreeGrafter"/>
</dbReference>
<dbReference type="PANTHER" id="PTHR24416:SF349">
    <property type="entry name" value="TYROSINE-PROTEIN KINASE RYK"/>
    <property type="match status" value="1"/>
</dbReference>
<keyword evidence="4" id="KW-0524">Neurogenesis</keyword>
<feature type="domain" description="Ig-like" evidence="21">
    <location>
        <begin position="262"/>
        <end position="389"/>
    </location>
</feature>
<evidence type="ECO:0000256" key="1">
    <source>
        <dbReference type="ARBA" id="ARBA00004162"/>
    </source>
</evidence>
<dbReference type="GO" id="GO:0005524">
    <property type="term" value="F:ATP binding"/>
    <property type="evidence" value="ECO:0007669"/>
    <property type="project" value="UniProtKB-KW"/>
</dbReference>
<evidence type="ECO:0000256" key="8">
    <source>
        <dbReference type="ARBA" id="ARBA00023170"/>
    </source>
</evidence>
<dbReference type="PANTHER" id="PTHR24416">
    <property type="entry name" value="TYROSINE-PROTEIN KINASE RECEPTOR"/>
    <property type="match status" value="1"/>
</dbReference>
<dbReference type="GO" id="GO:0043235">
    <property type="term" value="C:receptor complex"/>
    <property type="evidence" value="ECO:0007669"/>
    <property type="project" value="TreeGrafter"/>
</dbReference>
<dbReference type="PROSITE" id="PS50835">
    <property type="entry name" value="IG_LIKE"/>
    <property type="match status" value="5"/>
</dbReference>
<evidence type="ECO:0000313" key="23">
    <source>
        <dbReference type="Proteomes" id="UP000095300"/>
    </source>
</evidence>
<feature type="domain" description="Ig-like" evidence="21">
    <location>
        <begin position="35"/>
        <end position="123"/>
    </location>
</feature>
<dbReference type="AlphaFoldDB" id="A0A1I8NQX7"/>
<dbReference type="GO" id="GO:0010976">
    <property type="term" value="P:positive regulation of neuron projection development"/>
    <property type="evidence" value="ECO:0007669"/>
    <property type="project" value="TreeGrafter"/>
</dbReference>
<dbReference type="SMART" id="SM00409">
    <property type="entry name" value="IG"/>
    <property type="match status" value="5"/>
</dbReference>
<dbReference type="PRINTS" id="PR00109">
    <property type="entry name" value="TYRKINASE"/>
</dbReference>
<dbReference type="GO" id="GO:0007399">
    <property type="term" value="P:nervous system development"/>
    <property type="evidence" value="ECO:0007669"/>
    <property type="project" value="UniProtKB-KW"/>
</dbReference>
<feature type="domain" description="Ig-like" evidence="21">
    <location>
        <begin position="142"/>
        <end position="207"/>
    </location>
</feature>
<keyword evidence="6 19" id="KW-0472">Membrane</keyword>
<evidence type="ECO:0000256" key="11">
    <source>
        <dbReference type="ARBA" id="ARBA00034468"/>
    </source>
</evidence>
<dbReference type="InterPro" id="IPR000719">
    <property type="entry name" value="Prot_kinase_dom"/>
</dbReference>
<dbReference type="InterPro" id="IPR013783">
    <property type="entry name" value="Ig-like_fold"/>
</dbReference>
<feature type="binding site" evidence="17">
    <location>
        <position position="922"/>
    </location>
    <ligand>
        <name>Mg(2+)</name>
        <dbReference type="ChEBI" id="CHEBI:18420"/>
    </ligand>
</feature>
<feature type="region of interest" description="Disordered" evidence="18">
    <location>
        <begin position="634"/>
        <end position="702"/>
    </location>
</feature>
<dbReference type="SMART" id="SM00408">
    <property type="entry name" value="IGc2"/>
    <property type="match status" value="4"/>
</dbReference>
<dbReference type="InterPro" id="IPR036179">
    <property type="entry name" value="Ig-like_dom_sf"/>
</dbReference>
<protein>
    <recommendedName>
        <fullName evidence="13">Tyrosine-protein kinase-like otk</fullName>
    </recommendedName>
    <alternativeName>
        <fullName evidence="14">Tyrosine-protein kinase-like 7 homolog</fullName>
    </alternativeName>
</protein>
<feature type="compositionally biased region" description="Low complexity" evidence="18">
    <location>
        <begin position="667"/>
        <end position="678"/>
    </location>
</feature>
<keyword evidence="5 19" id="KW-1133">Transmembrane helix</keyword>
<sequence>MDLLCTTKAISRIASALLLIICTWQQAFCLAETSSRFLILPQSQAIAEGDAADFNCHATPTRGLIYSWTLNGQLIQNSSRIYQNGSDLHIDSVSRESDGGDYVCIATNVASGARQASPPARLTVIWIQTANVQLLANYQHEVILKCHVEASSGDGLLEIEWFRNSEKLSSLQNIELQENRLIIRNPTGQDTGLYRCIASNAAGRVMSRKGYILKWSSVKDSGNCMPRLKKNYIMPEGMKDMFLCRGKRGDNSPGLGNDDKLPMAEDVQITRGPVKRATVKENDAAELFCQYAIAEKYLKTADGSSEIILRWRKDGKIIRQIELNGGGASSSASSVGQRSLDANKDPMLREDTRVSIAKDNGSLVFASVIASDAGQYVCQVVVEGYRPISSESGELQVIEQLKFMPQPTSKNLELGSVGKVHCKAQGTPVPQVKWLKDLKDDLPDTLEDINGTLTFKNVTAEHRGNYTCVAINSQGQINATVSINVVVAPRFLVAPEGPIESMESGVAIMHCQATGDPRPTIQWDKDLQYLSENNTDRLRFHFLENGTLEIRNVQPEDEGSYGCTIGNSAGLKREEVRFIVKSAADVEMEPQEGFLITRAVLITMSVAFAYIILVVGLMIWCRYRRQARKARLNEGRDNPEAGEGGEKNAEHEPCLSESKSVKVRKTNGNNNPNKANGGTDPQKSDDTACSNHSKTSKKSNVYDQLSFPRSGITEMLQVGRGEFGDVFVGKIKSSLIKTTEDKDTDTEKNSNSNSDNGNGSAATTSTTVEKRRSKTSMDDIEEIKEEQETCSSDNETNANTTTTEEYKLVMVKALNKIKDETACQEFRRQIEMFRTLTHKGVVRLFGLCREKDPHYMVLEYTDWGDLKQFLLATAGKVNTSTNSSSPPPLQTGQVLAVAYQIARGMDAIYRARFIHKDLATRNCIISSDFIVKVSYPALCKDKYNREYFKHRNTLLPIRWLAPECVQEDEYTTKSDIFAFGVVVWELFTQATKIPFEELSNEEVIQRSQAGKLEWQCADTTPESLKEILSSCWNVNPKERPSFSQLGSALSKAIQSLDK</sequence>
<reference evidence="22" key="1">
    <citation type="submission" date="2020-05" db="UniProtKB">
        <authorList>
            <consortium name="EnsemblMetazoa"/>
        </authorList>
    </citation>
    <scope>IDENTIFICATION</scope>
    <source>
        <strain evidence="22">USDA</strain>
    </source>
</reference>
<feature type="domain" description="Protein kinase" evidence="20">
    <location>
        <begin position="712"/>
        <end position="1053"/>
    </location>
</feature>
<evidence type="ECO:0000256" key="3">
    <source>
        <dbReference type="ARBA" id="ARBA00022729"/>
    </source>
</evidence>
<evidence type="ECO:0000256" key="7">
    <source>
        <dbReference type="ARBA" id="ARBA00023157"/>
    </source>
</evidence>
<feature type="transmembrane region" description="Helical" evidence="19">
    <location>
        <begin position="599"/>
        <end position="621"/>
    </location>
</feature>
<comment type="subunit">
    <text evidence="12">Interacts with plexA; component of a receptor complex that mediates the repulsive signaling in response to Semaphorin ligands.</text>
</comment>
<gene>
    <name evidence="22" type="primary">106095393</name>
</gene>
<feature type="domain" description="Ig-like" evidence="21">
    <location>
        <begin position="489"/>
        <end position="579"/>
    </location>
</feature>
<dbReference type="InterPro" id="IPR011009">
    <property type="entry name" value="Kinase-like_dom_sf"/>
</dbReference>
<dbReference type="Pfam" id="PF07714">
    <property type="entry name" value="PK_Tyr_Ser-Thr"/>
    <property type="match status" value="1"/>
</dbReference>
<dbReference type="SUPFAM" id="SSF48726">
    <property type="entry name" value="Immunoglobulin"/>
    <property type="match status" value="5"/>
</dbReference>
<keyword evidence="8" id="KW-0675">Receptor</keyword>
<evidence type="ECO:0000256" key="13">
    <source>
        <dbReference type="ARBA" id="ARBA00034533"/>
    </source>
</evidence>
<proteinExistence type="predicted"/>
<dbReference type="KEGG" id="scac:106095393"/>
<keyword evidence="16" id="KW-0067">ATP-binding</keyword>
<dbReference type="Gene3D" id="2.60.40.10">
    <property type="entry name" value="Immunoglobulins"/>
    <property type="match status" value="5"/>
</dbReference>
<evidence type="ECO:0000259" key="21">
    <source>
        <dbReference type="PROSITE" id="PS50835"/>
    </source>
</evidence>
<keyword evidence="3" id="KW-0732">Signal</keyword>
<dbReference type="InterPro" id="IPR003599">
    <property type="entry name" value="Ig_sub"/>
</dbReference>
<evidence type="ECO:0000256" key="18">
    <source>
        <dbReference type="SAM" id="MobiDB-lite"/>
    </source>
</evidence>
<dbReference type="Gene3D" id="3.30.200.20">
    <property type="entry name" value="Phosphorylase Kinase, domain 1"/>
    <property type="match status" value="1"/>
</dbReference>
<feature type="region of interest" description="Disordered" evidence="18">
    <location>
        <begin position="738"/>
        <end position="801"/>
    </location>
</feature>
<organism evidence="22 23">
    <name type="scientific">Stomoxys calcitrans</name>
    <name type="common">Stable fly</name>
    <name type="synonym">Conops calcitrans</name>
    <dbReference type="NCBI Taxonomy" id="35570"/>
    <lineage>
        <taxon>Eukaryota</taxon>
        <taxon>Metazoa</taxon>
        <taxon>Ecdysozoa</taxon>
        <taxon>Arthropoda</taxon>
        <taxon>Hexapoda</taxon>
        <taxon>Insecta</taxon>
        <taxon>Pterygota</taxon>
        <taxon>Neoptera</taxon>
        <taxon>Endopterygota</taxon>
        <taxon>Diptera</taxon>
        <taxon>Brachycera</taxon>
        <taxon>Muscomorpha</taxon>
        <taxon>Muscoidea</taxon>
        <taxon>Muscidae</taxon>
        <taxon>Stomoxys</taxon>
    </lineage>
</organism>
<dbReference type="OrthoDB" id="2413561at2759"/>
<dbReference type="EnsemblMetazoa" id="SCAU001254-RA">
    <property type="protein sequence ID" value="SCAU001254-PA"/>
    <property type="gene ID" value="SCAU001254"/>
</dbReference>
<dbReference type="GO" id="GO:0009653">
    <property type="term" value="P:anatomical structure morphogenesis"/>
    <property type="evidence" value="ECO:0007669"/>
    <property type="project" value="UniProtKB-ARBA"/>
</dbReference>
<accession>A0A1I8NQX7</accession>
<keyword evidence="9" id="KW-0325">Glycoprotein</keyword>
<evidence type="ECO:0000256" key="2">
    <source>
        <dbReference type="ARBA" id="ARBA00022692"/>
    </source>
</evidence>
<evidence type="ECO:0000256" key="12">
    <source>
        <dbReference type="ARBA" id="ARBA00034516"/>
    </source>
</evidence>
<evidence type="ECO:0000256" key="16">
    <source>
        <dbReference type="PIRSR" id="PIRSR000615-2"/>
    </source>
</evidence>
<evidence type="ECO:0000256" key="15">
    <source>
        <dbReference type="PIRSR" id="PIRSR000615-1"/>
    </source>
</evidence>
<evidence type="ECO:0000256" key="10">
    <source>
        <dbReference type="ARBA" id="ARBA00023319"/>
    </source>
</evidence>
<dbReference type="GO" id="GO:0004714">
    <property type="term" value="F:transmembrane receptor protein tyrosine kinase activity"/>
    <property type="evidence" value="ECO:0007669"/>
    <property type="project" value="UniProtKB-ARBA"/>
</dbReference>
<keyword evidence="16" id="KW-0547">Nucleotide-binding</keyword>
<dbReference type="VEuPathDB" id="VectorBase:SCAU001254"/>
<feature type="compositionally biased region" description="Low complexity" evidence="18">
    <location>
        <begin position="749"/>
        <end position="760"/>
    </location>
</feature>
<dbReference type="GO" id="GO:0005886">
    <property type="term" value="C:plasma membrane"/>
    <property type="evidence" value="ECO:0007669"/>
    <property type="project" value="UniProtKB-SubCell"/>
</dbReference>
<dbReference type="PROSITE" id="PS50011">
    <property type="entry name" value="PROTEIN_KINASE_DOM"/>
    <property type="match status" value="1"/>
</dbReference>
<keyword evidence="10" id="KW-0393">Immunoglobulin domain</keyword>
<evidence type="ECO:0000256" key="19">
    <source>
        <dbReference type="SAM" id="Phobius"/>
    </source>
</evidence>
<evidence type="ECO:0000256" key="14">
    <source>
        <dbReference type="ARBA" id="ARBA00034559"/>
    </source>
</evidence>
<keyword evidence="7" id="KW-1015">Disulfide bond</keyword>
<keyword evidence="2 19" id="KW-0812">Transmembrane</keyword>